<comment type="similarity">
    <text evidence="6">Belongs to the glycosyl hydrolase 18 family. Xylanase inhibitor subfamily.</text>
</comment>
<accession>A0A8J6BLN3</accession>
<dbReference type="InterPro" id="IPR001223">
    <property type="entry name" value="Glyco_hydro18_cat"/>
</dbReference>
<comment type="subcellular location">
    <subcellularLocation>
        <location evidence="1">Secreted</location>
    </subcellularLocation>
</comment>
<evidence type="ECO:0000313" key="9">
    <source>
        <dbReference type="EMBL" id="KAG8090387.1"/>
    </source>
</evidence>
<protein>
    <recommendedName>
        <fullName evidence="8">GH18 domain-containing protein</fullName>
    </recommendedName>
</protein>
<evidence type="ECO:0000256" key="2">
    <source>
        <dbReference type="ARBA" id="ARBA00022525"/>
    </source>
</evidence>
<keyword evidence="5" id="KW-1015">Disulfide bond</keyword>
<keyword evidence="10" id="KW-1185">Reference proteome</keyword>
<dbReference type="InterPro" id="IPR045321">
    <property type="entry name" value="Cts1-like"/>
</dbReference>
<evidence type="ECO:0000256" key="4">
    <source>
        <dbReference type="ARBA" id="ARBA00022821"/>
    </source>
</evidence>
<evidence type="ECO:0000256" key="5">
    <source>
        <dbReference type="ARBA" id="ARBA00023157"/>
    </source>
</evidence>
<comment type="caution">
    <text evidence="9">The sequence shown here is derived from an EMBL/GenBank/DDBJ whole genome shotgun (WGS) entry which is preliminary data.</text>
</comment>
<reference evidence="9" key="1">
    <citation type="journal article" date="2021" name="bioRxiv">
        <title>Whole Genome Assembly and Annotation of Northern Wild Rice, Zizania palustris L., Supports a Whole Genome Duplication in the Zizania Genus.</title>
        <authorList>
            <person name="Haas M."/>
            <person name="Kono T."/>
            <person name="Macchietto M."/>
            <person name="Millas R."/>
            <person name="McGilp L."/>
            <person name="Shao M."/>
            <person name="Duquette J."/>
            <person name="Hirsch C.N."/>
            <person name="Kimball J."/>
        </authorList>
    </citation>
    <scope>NUCLEOTIDE SEQUENCE</scope>
    <source>
        <tissue evidence="9">Fresh leaf tissue</tissue>
    </source>
</reference>
<reference evidence="9" key="2">
    <citation type="submission" date="2021-02" db="EMBL/GenBank/DDBJ databases">
        <authorList>
            <person name="Kimball J.A."/>
            <person name="Haas M.W."/>
            <person name="Macchietto M."/>
            <person name="Kono T."/>
            <person name="Duquette J."/>
            <person name="Shao M."/>
        </authorList>
    </citation>
    <scope>NUCLEOTIDE SEQUENCE</scope>
    <source>
        <tissue evidence="9">Fresh leaf tissue</tissue>
    </source>
</reference>
<organism evidence="9 10">
    <name type="scientific">Zizania palustris</name>
    <name type="common">Northern wild rice</name>
    <dbReference type="NCBI Taxonomy" id="103762"/>
    <lineage>
        <taxon>Eukaryota</taxon>
        <taxon>Viridiplantae</taxon>
        <taxon>Streptophyta</taxon>
        <taxon>Embryophyta</taxon>
        <taxon>Tracheophyta</taxon>
        <taxon>Spermatophyta</taxon>
        <taxon>Magnoliopsida</taxon>
        <taxon>Liliopsida</taxon>
        <taxon>Poales</taxon>
        <taxon>Poaceae</taxon>
        <taxon>BOP clade</taxon>
        <taxon>Oryzoideae</taxon>
        <taxon>Oryzeae</taxon>
        <taxon>Zizaniinae</taxon>
        <taxon>Zizania</taxon>
    </lineage>
</organism>
<evidence type="ECO:0000256" key="6">
    <source>
        <dbReference type="ARBA" id="ARBA00061481"/>
    </source>
</evidence>
<dbReference type="PROSITE" id="PS51910">
    <property type="entry name" value="GH18_2"/>
    <property type="match status" value="1"/>
</dbReference>
<gene>
    <name evidence="9" type="ORF">GUJ93_ZPchr0011g27743</name>
</gene>
<keyword evidence="3 7" id="KW-0732">Signal</keyword>
<evidence type="ECO:0000256" key="7">
    <source>
        <dbReference type="SAM" id="SignalP"/>
    </source>
</evidence>
<sequence length="303" mass="33556">MALRRRSCLLTAMAMGVLVVSCVAGTATAKKTGQLTVFWGRNKNEGTLKETCDTGIYMSVVISFYSVFGHGRYWGDLSGHPLNGIGDDIKYCQSKGIFVLLSIGGGGKDYSLPSSQSAADVADNIWNAHMDGRRKGVFRPFGDAAVDGIDFFIDQGAPDHYDELARNLYNYNKMYRGRTPVRLTATPRCAYPDGRVERALQTGLFERIHVRFYDDAKCSYNSGGLSGVMEQWNKWTAKYPRSEVYLGLAAGNVAGKNDNVHVKALYYDLLPNVQKAPNYGGVMLWDRFSDVQTGYGKTLKNWA</sequence>
<evidence type="ECO:0000313" key="10">
    <source>
        <dbReference type="Proteomes" id="UP000729402"/>
    </source>
</evidence>
<dbReference type="Proteomes" id="UP000729402">
    <property type="component" value="Unassembled WGS sequence"/>
</dbReference>
<feature type="domain" description="GH18" evidence="8">
    <location>
        <begin position="33"/>
        <end position="303"/>
    </location>
</feature>
<evidence type="ECO:0000256" key="1">
    <source>
        <dbReference type="ARBA" id="ARBA00004613"/>
    </source>
</evidence>
<dbReference type="InterPro" id="IPR050542">
    <property type="entry name" value="Glycosyl_Hydrlase18_Chitinase"/>
</dbReference>
<dbReference type="GO" id="GO:0004857">
    <property type="term" value="F:enzyme inhibitor activity"/>
    <property type="evidence" value="ECO:0007669"/>
    <property type="project" value="UniProtKB-ARBA"/>
</dbReference>
<dbReference type="PANTHER" id="PTHR45708:SF4">
    <property type="entry name" value="XYLANASE INHIBITOR PROTEIN 1"/>
    <property type="match status" value="1"/>
</dbReference>
<dbReference type="Pfam" id="PF00704">
    <property type="entry name" value="Glyco_hydro_18"/>
    <property type="match status" value="1"/>
</dbReference>
<dbReference type="PROSITE" id="PS51257">
    <property type="entry name" value="PROKAR_LIPOPROTEIN"/>
    <property type="match status" value="1"/>
</dbReference>
<dbReference type="GO" id="GO:0004568">
    <property type="term" value="F:chitinase activity"/>
    <property type="evidence" value="ECO:0007669"/>
    <property type="project" value="TreeGrafter"/>
</dbReference>
<feature type="signal peptide" evidence="7">
    <location>
        <begin position="1"/>
        <end position="29"/>
    </location>
</feature>
<dbReference type="PANTHER" id="PTHR45708">
    <property type="entry name" value="ENDOCHITINASE"/>
    <property type="match status" value="1"/>
</dbReference>
<dbReference type="GO" id="GO:0005576">
    <property type="term" value="C:extracellular region"/>
    <property type="evidence" value="ECO:0007669"/>
    <property type="project" value="UniProtKB-SubCell"/>
</dbReference>
<dbReference type="AlphaFoldDB" id="A0A8J6BLN3"/>
<dbReference type="CDD" id="cd02877">
    <property type="entry name" value="GH18_hevamine_XipI_class_III"/>
    <property type="match status" value="1"/>
</dbReference>
<keyword evidence="4" id="KW-0611">Plant defense</keyword>
<dbReference type="FunFam" id="3.20.20.80:FF:000044">
    <property type="entry name" value="Chitinase III C10701-rice"/>
    <property type="match status" value="1"/>
</dbReference>
<dbReference type="OrthoDB" id="6020543at2759"/>
<dbReference type="EMBL" id="JAAALK010000081">
    <property type="protein sequence ID" value="KAG8090387.1"/>
    <property type="molecule type" value="Genomic_DNA"/>
</dbReference>
<dbReference type="GO" id="GO:0050832">
    <property type="term" value="P:defense response to fungus"/>
    <property type="evidence" value="ECO:0007669"/>
    <property type="project" value="UniProtKB-ARBA"/>
</dbReference>
<evidence type="ECO:0000256" key="3">
    <source>
        <dbReference type="ARBA" id="ARBA00022729"/>
    </source>
</evidence>
<evidence type="ECO:0000259" key="8">
    <source>
        <dbReference type="PROSITE" id="PS51910"/>
    </source>
</evidence>
<feature type="chain" id="PRO_5035210633" description="GH18 domain-containing protein" evidence="7">
    <location>
        <begin position="30"/>
        <end position="303"/>
    </location>
</feature>
<keyword evidence="2" id="KW-0964">Secreted</keyword>
<proteinExistence type="inferred from homology"/>
<name>A0A8J6BLN3_ZIZPA</name>
<dbReference type="GO" id="GO:0005975">
    <property type="term" value="P:carbohydrate metabolic process"/>
    <property type="evidence" value="ECO:0007669"/>
    <property type="project" value="InterPro"/>
</dbReference>